<reference evidence="2 3" key="1">
    <citation type="submission" date="2024-04" db="EMBL/GenBank/DDBJ databases">
        <title>Human intestinal bacterial collection.</title>
        <authorList>
            <person name="Pauvert C."/>
            <person name="Hitch T.C.A."/>
            <person name="Clavel T."/>
        </authorList>
    </citation>
    <scope>NUCLEOTIDE SEQUENCE [LARGE SCALE GENOMIC DNA]</scope>
    <source>
        <strain evidence="2 3">CLA-AA-H249</strain>
    </source>
</reference>
<dbReference type="InterPro" id="IPR050104">
    <property type="entry name" value="FMN-dep_NADH:Q_OxRdtase_AzoR1"/>
</dbReference>
<accession>A0ABV1IT70</accession>
<sequence>MKITIIHGQSHKGSTYHISKILADKLDGEVKEIFLPRDFGEFCIGCTQCFHKSETLFPHYEKLKPLTKALDEADVLIFESPVYVYHVTGSMKAFLDHYGYRWMLHRPEESMFHKQAVCISTAAGAGTKSTNKDMADSFFYWGVAKTYKYGVRVMSTSYQNVKPEIKAQIEKKTTKIANQIKARHRKVKPGIKTKICFYLMRMLHTKRWDEADLAYWREKGWDKDQRPWN</sequence>
<dbReference type="EMBL" id="JBBNIN010000004">
    <property type="protein sequence ID" value="MEQ2710414.1"/>
    <property type="molecule type" value="Genomic_DNA"/>
</dbReference>
<keyword evidence="3" id="KW-1185">Reference proteome</keyword>
<dbReference type="PANTHER" id="PTHR43741">
    <property type="entry name" value="FMN-DEPENDENT NADH-AZOREDUCTASE 1"/>
    <property type="match status" value="1"/>
</dbReference>
<name>A0ABV1IT70_9FIRM</name>
<dbReference type="SUPFAM" id="SSF52218">
    <property type="entry name" value="Flavoproteins"/>
    <property type="match status" value="1"/>
</dbReference>
<evidence type="ECO:0000259" key="1">
    <source>
        <dbReference type="Pfam" id="PF03358"/>
    </source>
</evidence>
<organism evidence="2 3">
    <name type="scientific">Anaerostipes amylophilus</name>
    <dbReference type="NCBI Taxonomy" id="2981779"/>
    <lineage>
        <taxon>Bacteria</taxon>
        <taxon>Bacillati</taxon>
        <taxon>Bacillota</taxon>
        <taxon>Clostridia</taxon>
        <taxon>Lachnospirales</taxon>
        <taxon>Lachnospiraceae</taxon>
        <taxon>Anaerostipes</taxon>
    </lineage>
</organism>
<protein>
    <submittedName>
        <fullName evidence="2">NAD(P)H-dependent oxidoreductase</fullName>
        <ecNumber evidence="2">1.-.-.-</ecNumber>
    </submittedName>
</protein>
<feature type="domain" description="NADPH-dependent FMN reductase-like" evidence="1">
    <location>
        <begin position="1"/>
        <end position="142"/>
    </location>
</feature>
<dbReference type="EC" id="1.-.-.-" evidence="2"/>
<dbReference type="PANTHER" id="PTHR43741:SF4">
    <property type="entry name" value="FMN-DEPENDENT NADH:QUINONE OXIDOREDUCTASE"/>
    <property type="match status" value="1"/>
</dbReference>
<keyword evidence="2" id="KW-0560">Oxidoreductase</keyword>
<dbReference type="RefSeq" id="WP_349110476.1">
    <property type="nucleotide sequence ID" value="NZ_JBBNIN010000004.1"/>
</dbReference>
<gene>
    <name evidence="2" type="ORF">AAAU51_04390</name>
</gene>
<dbReference type="InterPro" id="IPR029039">
    <property type="entry name" value="Flavoprotein-like_sf"/>
</dbReference>
<evidence type="ECO:0000313" key="2">
    <source>
        <dbReference type="EMBL" id="MEQ2710414.1"/>
    </source>
</evidence>
<dbReference type="InterPro" id="IPR005025">
    <property type="entry name" value="FMN_Rdtase-like_dom"/>
</dbReference>
<dbReference type="Pfam" id="PF03358">
    <property type="entry name" value="FMN_red"/>
    <property type="match status" value="1"/>
</dbReference>
<comment type="caution">
    <text evidence="2">The sequence shown here is derived from an EMBL/GenBank/DDBJ whole genome shotgun (WGS) entry which is preliminary data.</text>
</comment>
<dbReference type="GO" id="GO:0016491">
    <property type="term" value="F:oxidoreductase activity"/>
    <property type="evidence" value="ECO:0007669"/>
    <property type="project" value="UniProtKB-KW"/>
</dbReference>
<evidence type="ECO:0000313" key="3">
    <source>
        <dbReference type="Proteomes" id="UP001482154"/>
    </source>
</evidence>
<proteinExistence type="predicted"/>
<dbReference type="Proteomes" id="UP001482154">
    <property type="component" value="Unassembled WGS sequence"/>
</dbReference>
<dbReference type="Gene3D" id="3.40.50.360">
    <property type="match status" value="1"/>
</dbReference>